<dbReference type="SUPFAM" id="SSF53474">
    <property type="entry name" value="alpha/beta-Hydrolases"/>
    <property type="match status" value="1"/>
</dbReference>
<dbReference type="OrthoDB" id="5094888at2759"/>
<sequence length="460" mass="50608">MAQEIPSVGGMDKLGKIRIKLQGGEIEAARDNDIFKARGIRYASAKRFELPQPAKAWEDVLDCTHPASICPQMVPSRLDSVTGPITSGRMQDEECLHLTVTASVEALTDGQKRPVMVFLHGGAYVSGGGDLDAYSPVGLAKRGLVMVNITHRLGLFGYLPIHDRAPANLGLYDQITALEWIQGNIGDLGGDPNRVTLFGESAGADSIFCLMIAEGTQHLFHQAILQSAPLGVRMTDREQMIQALGALAHHRLASAEAPRTSDEMLLLQVELLMEAKKYPSGLMAFGPSLGHAPLPPLSEVSHKVQLAAKQINLFIGYTTHEGAPFARMNDTLRPYFDLPLVGWLIERLMVWIVSRKLFIWGIVQLHDQYLRAGGSSRKYRFDWWPSRSGLRSTHCLELPFLLGTWTDWAKAPMLHGPESRVVLENLGTKMKDLWAAFAKGSMKSGDFSVVGNEAFGKIVF</sequence>
<dbReference type="InterPro" id="IPR029058">
    <property type="entry name" value="AB_hydrolase_fold"/>
</dbReference>
<dbReference type="Gene3D" id="3.40.50.1820">
    <property type="entry name" value="alpha/beta hydrolase"/>
    <property type="match status" value="1"/>
</dbReference>
<dbReference type="PANTHER" id="PTHR11559">
    <property type="entry name" value="CARBOXYLESTERASE"/>
    <property type="match status" value="1"/>
</dbReference>
<reference evidence="2" key="2">
    <citation type="submission" date="2020-02" db="EMBL/GenBank/DDBJ databases">
        <title>Identification and distribution of gene clusters putatively required for synthesis of sphingolipid metabolism inhibitors in phylogenetically diverse species of the filamentous fungus Fusarium.</title>
        <authorList>
            <person name="Kim H.-S."/>
            <person name="Busman M."/>
            <person name="Brown D.W."/>
            <person name="Divon H."/>
            <person name="Uhlig S."/>
            <person name="Proctor R.H."/>
        </authorList>
    </citation>
    <scope>NUCLEOTIDE SEQUENCE</scope>
    <source>
        <strain evidence="2">NRRL 25174</strain>
    </source>
</reference>
<comment type="caution">
    <text evidence="2">The sequence shown here is derived from an EMBL/GenBank/DDBJ whole genome shotgun (WGS) entry which is preliminary data.</text>
</comment>
<dbReference type="Pfam" id="PF00135">
    <property type="entry name" value="COesterase"/>
    <property type="match status" value="1"/>
</dbReference>
<keyword evidence="3" id="KW-1185">Reference proteome</keyword>
<feature type="domain" description="Carboxylesterase type B" evidence="1">
    <location>
        <begin position="22"/>
        <end position="329"/>
    </location>
</feature>
<proteinExistence type="predicted"/>
<name>A0A9P5A7N0_9HYPO</name>
<organism evidence="2 3">
    <name type="scientific">Fusarium beomiforme</name>
    <dbReference type="NCBI Taxonomy" id="44412"/>
    <lineage>
        <taxon>Eukaryota</taxon>
        <taxon>Fungi</taxon>
        <taxon>Dikarya</taxon>
        <taxon>Ascomycota</taxon>
        <taxon>Pezizomycotina</taxon>
        <taxon>Sordariomycetes</taxon>
        <taxon>Hypocreomycetidae</taxon>
        <taxon>Hypocreales</taxon>
        <taxon>Nectriaceae</taxon>
        <taxon>Fusarium</taxon>
        <taxon>Fusarium burgessii species complex</taxon>
    </lineage>
</organism>
<evidence type="ECO:0000313" key="2">
    <source>
        <dbReference type="EMBL" id="KAF4333451.1"/>
    </source>
</evidence>
<evidence type="ECO:0000259" key="1">
    <source>
        <dbReference type="Pfam" id="PF00135"/>
    </source>
</evidence>
<dbReference type="InterPro" id="IPR002018">
    <property type="entry name" value="CarbesteraseB"/>
</dbReference>
<dbReference type="AlphaFoldDB" id="A0A9P5A7N0"/>
<reference evidence="2" key="1">
    <citation type="journal article" date="2017" name="Mycologia">
        <title>Fusarium algeriense, sp. nov., a novel toxigenic crown rot pathogen of durum wheat from Algeria is nested in the Fusarium burgessii species complex.</title>
        <authorList>
            <person name="Laraba I."/>
            <person name="Keddad A."/>
            <person name="Boureghda H."/>
            <person name="Abdallah N."/>
            <person name="Vaughan M.M."/>
            <person name="Proctor R.H."/>
            <person name="Busman M."/>
            <person name="O'Donnell K."/>
        </authorList>
    </citation>
    <scope>NUCLEOTIDE SEQUENCE</scope>
    <source>
        <strain evidence="2">NRRL 25174</strain>
    </source>
</reference>
<dbReference type="InterPro" id="IPR050309">
    <property type="entry name" value="Type-B_Carboxylest/Lipase"/>
</dbReference>
<dbReference type="EMBL" id="PVQB02000837">
    <property type="protein sequence ID" value="KAF4333451.1"/>
    <property type="molecule type" value="Genomic_DNA"/>
</dbReference>
<dbReference type="Proteomes" id="UP000730481">
    <property type="component" value="Unassembled WGS sequence"/>
</dbReference>
<evidence type="ECO:0000313" key="3">
    <source>
        <dbReference type="Proteomes" id="UP000730481"/>
    </source>
</evidence>
<protein>
    <submittedName>
        <fullName evidence="2">Para-nitrobenzyl esterase</fullName>
    </submittedName>
</protein>
<accession>A0A9P5A7N0</accession>
<gene>
    <name evidence="2" type="ORF">FBEOM_12730</name>
</gene>